<protein>
    <recommendedName>
        <fullName evidence="2">DUF1559 domain-containing protein</fullName>
    </recommendedName>
</protein>
<gene>
    <name evidence="1" type="ORF">SDC9_170690</name>
</gene>
<evidence type="ECO:0000313" key="1">
    <source>
        <dbReference type="EMBL" id="MPN23302.1"/>
    </source>
</evidence>
<dbReference type="AlphaFoldDB" id="A0A645GBE0"/>
<evidence type="ECO:0008006" key="2">
    <source>
        <dbReference type="Google" id="ProtNLM"/>
    </source>
</evidence>
<organism evidence="1">
    <name type="scientific">bioreactor metagenome</name>
    <dbReference type="NCBI Taxonomy" id="1076179"/>
    <lineage>
        <taxon>unclassified sequences</taxon>
        <taxon>metagenomes</taxon>
        <taxon>ecological metagenomes</taxon>
    </lineage>
</organism>
<proteinExistence type="predicted"/>
<comment type="caution">
    <text evidence="1">The sequence shown here is derived from an EMBL/GenBank/DDBJ whole genome shotgun (WGS) entry which is preliminary data.</text>
</comment>
<sequence length="191" mass="21454">MHNLKQIGGALAVYQDNYAGYVLTAKNPTATHVLWNDYLVNTDQITMNILSCPISVPYSTASDYFKRNKKLPEGNSSWFNGGYGMNNCRAYDGVTAIKWIRNTQVRRPSTYLMLADSASDYTGAIIPTAIMYESAGQHYFAYPWHNGQCNIFWFDGHVSPIHGFNEKALYNGPLAGGWNGVTTPWSAWQYN</sequence>
<name>A0A645GBE0_9ZZZZ</name>
<dbReference type="EMBL" id="VSSQ01071764">
    <property type="protein sequence ID" value="MPN23302.1"/>
    <property type="molecule type" value="Genomic_DNA"/>
</dbReference>
<reference evidence="1" key="1">
    <citation type="submission" date="2019-08" db="EMBL/GenBank/DDBJ databases">
        <authorList>
            <person name="Kucharzyk K."/>
            <person name="Murdoch R.W."/>
            <person name="Higgins S."/>
            <person name="Loffler F."/>
        </authorList>
    </citation>
    <scope>NUCLEOTIDE SEQUENCE</scope>
</reference>
<accession>A0A645GBE0</accession>